<organism evidence="3 4">
    <name type="scientific">Toxocara canis</name>
    <name type="common">Canine roundworm</name>
    <dbReference type="NCBI Taxonomy" id="6265"/>
    <lineage>
        <taxon>Eukaryota</taxon>
        <taxon>Metazoa</taxon>
        <taxon>Ecdysozoa</taxon>
        <taxon>Nematoda</taxon>
        <taxon>Chromadorea</taxon>
        <taxon>Rhabditida</taxon>
        <taxon>Spirurina</taxon>
        <taxon>Ascaridomorpha</taxon>
        <taxon>Ascaridoidea</taxon>
        <taxon>Toxocaridae</taxon>
        <taxon>Toxocara</taxon>
    </lineage>
</organism>
<reference evidence="4" key="1">
    <citation type="submission" date="2016-06" db="UniProtKB">
        <authorList>
            <consortium name="WormBaseParasite"/>
        </authorList>
    </citation>
    <scope>IDENTIFICATION</scope>
</reference>
<gene>
    <name evidence="2" type="ORF">TCNE_LOCUS16202</name>
</gene>
<dbReference type="EMBL" id="UYWY01023401">
    <property type="protein sequence ID" value="VDM47523.1"/>
    <property type="molecule type" value="Genomic_DNA"/>
</dbReference>
<proteinExistence type="predicted"/>
<name>A0A183V632_TOXCA</name>
<evidence type="ECO:0000313" key="2">
    <source>
        <dbReference type="EMBL" id="VDM47523.1"/>
    </source>
</evidence>
<keyword evidence="3" id="KW-1185">Reference proteome</keyword>
<sequence length="218" mass="24007">MPTRDVFQPSCQPSYDHEHASKGVWQPSCQRSHDHEHAFKDVFQPSCQPGYDDEHAYKGYSRSWSGSCPIFSVMNINASSVGICKGEKISGNIGALSFCIAHPFLQVKPASFASVFQNRECSNPTPLALPSSPNLFPSFDALYFIRAMSTLSGKREFKVNEADESTNDSSPPSKGNSRKSRELIAEGCSNKMDWHGNALRGSSMSPPFEEVLLYIASS</sequence>
<evidence type="ECO:0000313" key="3">
    <source>
        <dbReference type="Proteomes" id="UP000050794"/>
    </source>
</evidence>
<accession>A0A183V632</accession>
<reference evidence="2 3" key="2">
    <citation type="submission" date="2018-11" db="EMBL/GenBank/DDBJ databases">
        <authorList>
            <consortium name="Pathogen Informatics"/>
        </authorList>
    </citation>
    <scope>NUCLEOTIDE SEQUENCE [LARGE SCALE GENOMIC DNA]</scope>
</reference>
<dbReference type="WBParaSite" id="TCNE_0001620301-mRNA-1">
    <property type="protein sequence ID" value="TCNE_0001620301-mRNA-1"/>
    <property type="gene ID" value="TCNE_0001620301"/>
</dbReference>
<evidence type="ECO:0000313" key="4">
    <source>
        <dbReference type="WBParaSite" id="TCNE_0001620301-mRNA-1"/>
    </source>
</evidence>
<protein>
    <submittedName>
        <fullName evidence="2 4">Uncharacterized protein</fullName>
    </submittedName>
</protein>
<dbReference type="Proteomes" id="UP000050794">
    <property type="component" value="Unassembled WGS sequence"/>
</dbReference>
<feature type="region of interest" description="Disordered" evidence="1">
    <location>
        <begin position="159"/>
        <end position="182"/>
    </location>
</feature>
<dbReference type="AlphaFoldDB" id="A0A183V632"/>
<evidence type="ECO:0000256" key="1">
    <source>
        <dbReference type="SAM" id="MobiDB-lite"/>
    </source>
</evidence>